<keyword evidence="3" id="KW-1133">Transmembrane helix</keyword>
<evidence type="ECO:0000256" key="2">
    <source>
        <dbReference type="SAM" id="MobiDB-lite"/>
    </source>
</evidence>
<accession>X6LYD8</accession>
<proteinExistence type="predicted"/>
<protein>
    <submittedName>
        <fullName evidence="4">Uncharacterized protein</fullName>
    </submittedName>
</protein>
<dbReference type="Proteomes" id="UP000023152">
    <property type="component" value="Unassembled WGS sequence"/>
</dbReference>
<feature type="region of interest" description="Disordered" evidence="2">
    <location>
        <begin position="50"/>
        <end position="87"/>
    </location>
</feature>
<evidence type="ECO:0000256" key="3">
    <source>
        <dbReference type="SAM" id="Phobius"/>
    </source>
</evidence>
<dbReference type="AlphaFoldDB" id="X6LYD8"/>
<keyword evidence="3" id="KW-0472">Membrane</keyword>
<feature type="compositionally biased region" description="Basic and acidic residues" evidence="2">
    <location>
        <begin position="50"/>
        <end position="77"/>
    </location>
</feature>
<sequence length="129" mass="14611">GQRGKQRTKKGIKQNPTLLSFPFFFFWNDEPRKCRIDGVAGSCNIIADNAEKEGEKQVEKKNADQEMKEKEKEKEKKEEEEEEEEELEMSLFGSMTLLLFTTVLVAILSEFLVGAIEPMSSNAGIGEGF</sequence>
<keyword evidence="3" id="KW-0812">Transmembrane</keyword>
<feature type="compositionally biased region" description="Acidic residues" evidence="2">
    <location>
        <begin position="78"/>
        <end position="87"/>
    </location>
</feature>
<evidence type="ECO:0000256" key="1">
    <source>
        <dbReference type="ARBA" id="ARBA00023065"/>
    </source>
</evidence>
<keyword evidence="5" id="KW-1185">Reference proteome</keyword>
<feature type="non-terminal residue" evidence="4">
    <location>
        <position position="129"/>
    </location>
</feature>
<dbReference type="PANTHER" id="PTHR31503">
    <property type="entry name" value="VACUOLAR CALCIUM ION TRANSPORTER"/>
    <property type="match status" value="1"/>
</dbReference>
<feature type="non-terminal residue" evidence="4">
    <location>
        <position position="1"/>
    </location>
</feature>
<evidence type="ECO:0000313" key="4">
    <source>
        <dbReference type="EMBL" id="ETO06182.1"/>
    </source>
</evidence>
<evidence type="ECO:0000313" key="5">
    <source>
        <dbReference type="Proteomes" id="UP000023152"/>
    </source>
</evidence>
<keyword evidence="1" id="KW-0813">Transport</keyword>
<dbReference type="PANTHER" id="PTHR31503:SF22">
    <property type="entry name" value="VACUOLAR CALCIUM ION TRANSPORTER"/>
    <property type="match status" value="1"/>
</dbReference>
<dbReference type="GO" id="GO:0016020">
    <property type="term" value="C:membrane"/>
    <property type="evidence" value="ECO:0007669"/>
    <property type="project" value="InterPro"/>
</dbReference>
<keyword evidence="1" id="KW-0406">Ion transport</keyword>
<comment type="caution">
    <text evidence="4">The sequence shown here is derived from an EMBL/GenBank/DDBJ whole genome shotgun (WGS) entry which is preliminary data.</text>
</comment>
<dbReference type="InterPro" id="IPR004713">
    <property type="entry name" value="CaH_exchang"/>
</dbReference>
<dbReference type="OrthoDB" id="1699231at2759"/>
<dbReference type="GO" id="GO:0015369">
    <property type="term" value="F:calcium:proton antiporter activity"/>
    <property type="evidence" value="ECO:0007669"/>
    <property type="project" value="TreeGrafter"/>
</dbReference>
<dbReference type="EMBL" id="ASPP01027397">
    <property type="protein sequence ID" value="ETO06182.1"/>
    <property type="molecule type" value="Genomic_DNA"/>
</dbReference>
<gene>
    <name evidence="4" type="ORF">RFI_31214</name>
</gene>
<organism evidence="4 5">
    <name type="scientific">Reticulomyxa filosa</name>
    <dbReference type="NCBI Taxonomy" id="46433"/>
    <lineage>
        <taxon>Eukaryota</taxon>
        <taxon>Sar</taxon>
        <taxon>Rhizaria</taxon>
        <taxon>Retaria</taxon>
        <taxon>Foraminifera</taxon>
        <taxon>Monothalamids</taxon>
        <taxon>Reticulomyxidae</taxon>
        <taxon>Reticulomyxa</taxon>
    </lineage>
</organism>
<name>X6LYD8_RETFI</name>
<reference evidence="4 5" key="1">
    <citation type="journal article" date="2013" name="Curr. Biol.">
        <title>The Genome of the Foraminiferan Reticulomyxa filosa.</title>
        <authorList>
            <person name="Glockner G."/>
            <person name="Hulsmann N."/>
            <person name="Schleicher M."/>
            <person name="Noegel A.A."/>
            <person name="Eichinger L."/>
            <person name="Gallinger C."/>
            <person name="Pawlowski J."/>
            <person name="Sierra R."/>
            <person name="Euteneuer U."/>
            <person name="Pillet L."/>
            <person name="Moustafa A."/>
            <person name="Platzer M."/>
            <person name="Groth M."/>
            <person name="Szafranski K."/>
            <person name="Schliwa M."/>
        </authorList>
    </citation>
    <scope>NUCLEOTIDE SEQUENCE [LARGE SCALE GENOMIC DNA]</scope>
</reference>
<feature type="transmembrane region" description="Helical" evidence="3">
    <location>
        <begin position="97"/>
        <end position="116"/>
    </location>
</feature>
<dbReference type="GO" id="GO:0006874">
    <property type="term" value="P:intracellular calcium ion homeostasis"/>
    <property type="evidence" value="ECO:0007669"/>
    <property type="project" value="TreeGrafter"/>
</dbReference>